<dbReference type="Proteomes" id="UP001164761">
    <property type="component" value="Chromosome"/>
</dbReference>
<evidence type="ECO:0000313" key="9">
    <source>
        <dbReference type="Proteomes" id="UP001164761"/>
    </source>
</evidence>
<evidence type="ECO:0000256" key="3">
    <source>
        <dbReference type="ARBA" id="ARBA00012662"/>
    </source>
</evidence>
<evidence type="ECO:0000256" key="2">
    <source>
        <dbReference type="ARBA" id="ARBA00007951"/>
    </source>
</evidence>
<dbReference type="Gene3D" id="3.20.20.80">
    <property type="entry name" value="Glycosidases"/>
    <property type="match status" value="1"/>
</dbReference>
<evidence type="ECO:0000256" key="5">
    <source>
        <dbReference type="ARBA" id="ARBA00022801"/>
    </source>
</evidence>
<dbReference type="EC" id="3.2.1.51" evidence="3"/>
<evidence type="ECO:0000256" key="1">
    <source>
        <dbReference type="ARBA" id="ARBA00004071"/>
    </source>
</evidence>
<dbReference type="RefSeq" id="WP_268003736.1">
    <property type="nucleotide sequence ID" value="NZ_BSUT01000001.1"/>
</dbReference>
<keyword evidence="4" id="KW-0732">Signal</keyword>
<sequence>MPKTSNMDADTTTSGPFEDSWDSLENYQIPKWYMDSKFAIFIHWGLYSVPAFENEWYPRLMYQEGSSVYEHHVKTYGSQKDFGYKDFIPMFTAENYDPGEWARLFKESGARFVVPVAEHHDGFQMYDSDISEWNAFRMGPKRDLIGELAEAVRAEDIAFGVSSHRAEHWWFFDGGMRFDSDVRDPAYIDFYGPAQKGPTYHQDHLASMPDEEFLEDWLARNCELVDKYQPQIFWFDWWIMNLAFKPYLKKFAAYYYNKAKGWGKGVAINYKLDTFPVGTAVFDVERGQLTGIRSLFWQTDTSVSKNSWGYINGHDYKTANDIICDLVDIVSKNGALLLNVGPKSDGTIPEQEQDILRSIGKWLNVNGEAIFGTHPYQIFGEGPTKVYEGAFTDTHRSPFTSEDIRFTCKDGILYATVLKCPENGIVNVTTLGNRSQDALAEILDVAILGGESPVSWSCSDHALRIETTVKSEQPIVFKIVYRASN</sequence>
<dbReference type="InterPro" id="IPR016286">
    <property type="entry name" value="FUC_metazoa-typ"/>
</dbReference>
<evidence type="ECO:0000259" key="7">
    <source>
        <dbReference type="Pfam" id="PF01120"/>
    </source>
</evidence>
<reference evidence="8" key="1">
    <citation type="submission" date="2022-08" db="EMBL/GenBank/DDBJ databases">
        <title>Alicyclobacillus fastidiosus DSM 17978, complete genome.</title>
        <authorList>
            <person name="Wang Q."/>
            <person name="Cai R."/>
            <person name="Wang Z."/>
        </authorList>
    </citation>
    <scope>NUCLEOTIDE SEQUENCE</scope>
    <source>
        <strain evidence="8">DSM 17978</strain>
    </source>
</reference>
<dbReference type="PANTHER" id="PTHR10030">
    <property type="entry name" value="ALPHA-L-FUCOSIDASE"/>
    <property type="match status" value="1"/>
</dbReference>
<protein>
    <recommendedName>
        <fullName evidence="3">alpha-L-fucosidase</fullName>
        <ecNumber evidence="3">3.2.1.51</ecNumber>
    </recommendedName>
</protein>
<organism evidence="8 9">
    <name type="scientific">Alicyclobacillus fastidiosus</name>
    <dbReference type="NCBI Taxonomy" id="392011"/>
    <lineage>
        <taxon>Bacteria</taxon>
        <taxon>Bacillati</taxon>
        <taxon>Bacillota</taxon>
        <taxon>Bacilli</taxon>
        <taxon>Bacillales</taxon>
        <taxon>Alicyclobacillaceae</taxon>
        <taxon>Alicyclobacillus</taxon>
    </lineage>
</organism>
<dbReference type="InterPro" id="IPR013780">
    <property type="entry name" value="Glyco_hydro_b"/>
</dbReference>
<evidence type="ECO:0000256" key="4">
    <source>
        <dbReference type="ARBA" id="ARBA00022729"/>
    </source>
</evidence>
<dbReference type="InterPro" id="IPR057739">
    <property type="entry name" value="Glyco_hydro_29_N"/>
</dbReference>
<accession>A0ABY6ZAQ1</accession>
<keyword evidence="6" id="KW-0326">Glycosidase</keyword>
<keyword evidence="5" id="KW-0378">Hydrolase</keyword>
<dbReference type="PRINTS" id="PR00741">
    <property type="entry name" value="GLHYDRLASE29"/>
</dbReference>
<dbReference type="SMART" id="SM00812">
    <property type="entry name" value="Alpha_L_fucos"/>
    <property type="match status" value="1"/>
</dbReference>
<name>A0ABY6ZAQ1_9BACL</name>
<comment type="similarity">
    <text evidence="2">Belongs to the glycosyl hydrolase 29 family.</text>
</comment>
<dbReference type="SUPFAM" id="SSF51445">
    <property type="entry name" value="(Trans)glycosidases"/>
    <property type="match status" value="1"/>
</dbReference>
<keyword evidence="9" id="KW-1185">Reference proteome</keyword>
<evidence type="ECO:0000256" key="6">
    <source>
        <dbReference type="ARBA" id="ARBA00023295"/>
    </source>
</evidence>
<dbReference type="Gene3D" id="2.60.40.1180">
    <property type="entry name" value="Golgi alpha-mannosidase II"/>
    <property type="match status" value="1"/>
</dbReference>
<dbReference type="PIRSF" id="PIRSF001092">
    <property type="entry name" value="Alpha-L-fucosidase"/>
    <property type="match status" value="1"/>
</dbReference>
<evidence type="ECO:0000313" key="8">
    <source>
        <dbReference type="EMBL" id="WAH39838.1"/>
    </source>
</evidence>
<dbReference type="InterPro" id="IPR000933">
    <property type="entry name" value="Glyco_hydro_29"/>
</dbReference>
<gene>
    <name evidence="8" type="ORF">NZD89_15655</name>
</gene>
<dbReference type="PANTHER" id="PTHR10030:SF37">
    <property type="entry name" value="ALPHA-L-FUCOSIDASE-RELATED"/>
    <property type="match status" value="1"/>
</dbReference>
<dbReference type="InterPro" id="IPR017853">
    <property type="entry name" value="GH"/>
</dbReference>
<dbReference type="Pfam" id="PF01120">
    <property type="entry name" value="Alpha_L_fucos"/>
    <property type="match status" value="1"/>
</dbReference>
<proteinExistence type="inferred from homology"/>
<dbReference type="EMBL" id="CP104067">
    <property type="protein sequence ID" value="WAH39838.1"/>
    <property type="molecule type" value="Genomic_DNA"/>
</dbReference>
<comment type="function">
    <text evidence="1">Alpha-L-fucosidase is responsible for hydrolyzing the alpha-1,6-linked fucose joined to the reducing-end N-acetylglucosamine of the carbohydrate moieties of glycoproteins.</text>
</comment>
<feature type="domain" description="Glycoside hydrolase family 29 N-terminal" evidence="7">
    <location>
        <begin position="11"/>
        <end position="368"/>
    </location>
</feature>